<dbReference type="HOGENOM" id="CLU_2065345_0_0_1"/>
<feature type="compositionally biased region" description="Polar residues" evidence="1">
    <location>
        <begin position="1"/>
        <end position="19"/>
    </location>
</feature>
<evidence type="ECO:0000256" key="1">
    <source>
        <dbReference type="SAM" id="MobiDB-lite"/>
    </source>
</evidence>
<proteinExistence type="predicted"/>
<feature type="compositionally biased region" description="Basic and acidic residues" evidence="1">
    <location>
        <begin position="56"/>
        <end position="65"/>
    </location>
</feature>
<keyword evidence="3" id="KW-1185">Reference proteome</keyword>
<dbReference type="Gramene" id="ORUFI05G13540.1">
    <property type="protein sequence ID" value="ORUFI05G13540.1"/>
    <property type="gene ID" value="ORUFI05G13540"/>
</dbReference>
<evidence type="ECO:0000313" key="2">
    <source>
        <dbReference type="EnsemblPlants" id="ORUFI05G13540.1"/>
    </source>
</evidence>
<accession>A0A0E0PL18</accession>
<feature type="region of interest" description="Disordered" evidence="1">
    <location>
        <begin position="1"/>
        <end position="119"/>
    </location>
</feature>
<name>A0A0E0PL18_ORYRU</name>
<dbReference type="Proteomes" id="UP000008022">
    <property type="component" value="Unassembled WGS sequence"/>
</dbReference>
<reference evidence="2" key="2">
    <citation type="submission" date="2015-06" db="UniProtKB">
        <authorList>
            <consortium name="EnsemblPlants"/>
        </authorList>
    </citation>
    <scope>IDENTIFICATION</scope>
</reference>
<protein>
    <submittedName>
        <fullName evidence="2">Uncharacterized protein</fullName>
    </submittedName>
</protein>
<dbReference type="AlphaFoldDB" id="A0A0E0PL18"/>
<dbReference type="EnsemblPlants" id="ORUFI05G13540.1">
    <property type="protein sequence ID" value="ORUFI05G13540.1"/>
    <property type="gene ID" value="ORUFI05G13540"/>
</dbReference>
<sequence>MGGWTSSAAYAPLSSTTRLSDAISPSERRENKASTATARGSRRRRTATRGSPAAHAGDHSVKVEEDVAATTKQEASGESVAASKESSDLRSSGSLCRRRKLGADDDGDGEEASAPQPCA</sequence>
<reference evidence="3" key="1">
    <citation type="submission" date="2013-06" db="EMBL/GenBank/DDBJ databases">
        <authorList>
            <person name="Zhao Q."/>
        </authorList>
    </citation>
    <scope>NUCLEOTIDE SEQUENCE</scope>
    <source>
        <strain evidence="3">cv. W1943</strain>
    </source>
</reference>
<evidence type="ECO:0000313" key="3">
    <source>
        <dbReference type="Proteomes" id="UP000008022"/>
    </source>
</evidence>
<organism evidence="2 3">
    <name type="scientific">Oryza rufipogon</name>
    <name type="common">Brownbeard rice</name>
    <name type="synonym">Asian wild rice</name>
    <dbReference type="NCBI Taxonomy" id="4529"/>
    <lineage>
        <taxon>Eukaryota</taxon>
        <taxon>Viridiplantae</taxon>
        <taxon>Streptophyta</taxon>
        <taxon>Embryophyta</taxon>
        <taxon>Tracheophyta</taxon>
        <taxon>Spermatophyta</taxon>
        <taxon>Magnoliopsida</taxon>
        <taxon>Liliopsida</taxon>
        <taxon>Poales</taxon>
        <taxon>Poaceae</taxon>
        <taxon>BOP clade</taxon>
        <taxon>Oryzoideae</taxon>
        <taxon>Oryzeae</taxon>
        <taxon>Oryzinae</taxon>
        <taxon>Oryza</taxon>
    </lineage>
</organism>